<accession>A0A8X6YRC6</accession>
<evidence type="ECO:0000313" key="1">
    <source>
        <dbReference type="EMBL" id="GFY75568.1"/>
    </source>
</evidence>
<protein>
    <submittedName>
        <fullName evidence="1">Uncharacterized protein</fullName>
    </submittedName>
</protein>
<sequence length="126" mass="14699">MATIRIGSFDPVGIEFIVLMHQSYRTKEIDASRSLLFGNSNIQCKCLWLMTDRIPVTPWQTVSNHRCVSLSPRLPRVRARPKDPVWCHAPRRGESRLRSGRRSHRCVFPLEFQQKWREHGGGAFRE</sequence>
<dbReference type="EMBL" id="BMAV01021479">
    <property type="protein sequence ID" value="GFY75568.1"/>
    <property type="molecule type" value="Genomic_DNA"/>
</dbReference>
<keyword evidence="2" id="KW-1185">Reference proteome</keyword>
<gene>
    <name evidence="1" type="ORF">TNIN_312891</name>
</gene>
<dbReference type="OrthoDB" id="10563677at2759"/>
<organism evidence="1 2">
    <name type="scientific">Trichonephila inaurata madagascariensis</name>
    <dbReference type="NCBI Taxonomy" id="2747483"/>
    <lineage>
        <taxon>Eukaryota</taxon>
        <taxon>Metazoa</taxon>
        <taxon>Ecdysozoa</taxon>
        <taxon>Arthropoda</taxon>
        <taxon>Chelicerata</taxon>
        <taxon>Arachnida</taxon>
        <taxon>Araneae</taxon>
        <taxon>Araneomorphae</taxon>
        <taxon>Entelegynae</taxon>
        <taxon>Araneoidea</taxon>
        <taxon>Nephilidae</taxon>
        <taxon>Trichonephila</taxon>
        <taxon>Trichonephila inaurata</taxon>
    </lineage>
</organism>
<proteinExistence type="predicted"/>
<comment type="caution">
    <text evidence="1">The sequence shown here is derived from an EMBL/GenBank/DDBJ whole genome shotgun (WGS) entry which is preliminary data.</text>
</comment>
<evidence type="ECO:0000313" key="2">
    <source>
        <dbReference type="Proteomes" id="UP000886998"/>
    </source>
</evidence>
<dbReference type="AlphaFoldDB" id="A0A8X6YRC6"/>
<reference evidence="1" key="1">
    <citation type="submission" date="2020-08" db="EMBL/GenBank/DDBJ databases">
        <title>Multicomponent nature underlies the extraordinary mechanical properties of spider dragline silk.</title>
        <authorList>
            <person name="Kono N."/>
            <person name="Nakamura H."/>
            <person name="Mori M."/>
            <person name="Yoshida Y."/>
            <person name="Ohtoshi R."/>
            <person name="Malay A.D."/>
            <person name="Moran D.A.P."/>
            <person name="Tomita M."/>
            <person name="Numata K."/>
            <person name="Arakawa K."/>
        </authorList>
    </citation>
    <scope>NUCLEOTIDE SEQUENCE</scope>
</reference>
<name>A0A8X6YRC6_9ARAC</name>
<dbReference type="Proteomes" id="UP000886998">
    <property type="component" value="Unassembled WGS sequence"/>
</dbReference>